<gene>
    <name evidence="2" type="ORF">S01H1_19540</name>
</gene>
<keyword evidence="1" id="KW-0472">Membrane</keyword>
<evidence type="ECO:0000313" key="2">
    <source>
        <dbReference type="EMBL" id="GAF94996.1"/>
    </source>
</evidence>
<feature type="non-terminal residue" evidence="2">
    <location>
        <position position="72"/>
    </location>
</feature>
<name>X0U6Q3_9ZZZZ</name>
<evidence type="ECO:0000256" key="1">
    <source>
        <dbReference type="SAM" id="Phobius"/>
    </source>
</evidence>
<proteinExistence type="predicted"/>
<comment type="caution">
    <text evidence="2">The sequence shown here is derived from an EMBL/GenBank/DDBJ whole genome shotgun (WGS) entry which is preliminary data.</text>
</comment>
<keyword evidence="1" id="KW-1133">Transmembrane helix</keyword>
<organism evidence="2">
    <name type="scientific">marine sediment metagenome</name>
    <dbReference type="NCBI Taxonomy" id="412755"/>
    <lineage>
        <taxon>unclassified sequences</taxon>
        <taxon>metagenomes</taxon>
        <taxon>ecological metagenomes</taxon>
    </lineage>
</organism>
<dbReference type="AlphaFoldDB" id="X0U6Q3"/>
<sequence>MAIVNLQKLVTVILIISGIAMGISFFLTDLASEEHYDVDVSDAVFLESSVSQLENLSKGLNPVYDESTNITA</sequence>
<protein>
    <submittedName>
        <fullName evidence="2">Uncharacterized protein</fullName>
    </submittedName>
</protein>
<dbReference type="EMBL" id="BARS01010566">
    <property type="protein sequence ID" value="GAF94996.1"/>
    <property type="molecule type" value="Genomic_DNA"/>
</dbReference>
<feature type="transmembrane region" description="Helical" evidence="1">
    <location>
        <begin position="9"/>
        <end position="27"/>
    </location>
</feature>
<keyword evidence="1" id="KW-0812">Transmembrane</keyword>
<reference evidence="2" key="1">
    <citation type="journal article" date="2014" name="Front. Microbiol.">
        <title>High frequency of phylogenetically diverse reductive dehalogenase-homologous genes in deep subseafloor sedimentary metagenomes.</title>
        <authorList>
            <person name="Kawai M."/>
            <person name="Futagami T."/>
            <person name="Toyoda A."/>
            <person name="Takaki Y."/>
            <person name="Nishi S."/>
            <person name="Hori S."/>
            <person name="Arai W."/>
            <person name="Tsubouchi T."/>
            <person name="Morono Y."/>
            <person name="Uchiyama I."/>
            <person name="Ito T."/>
            <person name="Fujiyama A."/>
            <person name="Inagaki F."/>
            <person name="Takami H."/>
        </authorList>
    </citation>
    <scope>NUCLEOTIDE SEQUENCE</scope>
    <source>
        <strain evidence="2">Expedition CK06-06</strain>
    </source>
</reference>
<accession>X0U6Q3</accession>